<dbReference type="GO" id="GO:0008168">
    <property type="term" value="F:methyltransferase activity"/>
    <property type="evidence" value="ECO:0007669"/>
    <property type="project" value="UniProtKB-KW"/>
</dbReference>
<reference evidence="2 4" key="2">
    <citation type="journal article" date="2018" name="Microb. Genom.">
        <title>Deciphering the unexplored Leptospira diversity from soils uncovers genomic evolution to virulence.</title>
        <authorList>
            <person name="Thibeaux R."/>
            <person name="Iraola G."/>
            <person name="Ferres I."/>
            <person name="Bierque E."/>
            <person name="Girault D."/>
            <person name="Soupe-Gilbert M.E."/>
            <person name="Picardeau M."/>
            <person name="Goarant C."/>
        </authorList>
    </citation>
    <scope>NUCLEOTIDE SEQUENCE [LARGE SCALE GENOMIC DNA]</scope>
    <source>
        <strain evidence="2 4">ATI7-C-A5</strain>
    </source>
</reference>
<keyword evidence="3" id="KW-0489">Methyltransferase</keyword>
<dbReference type="CDD" id="cd02440">
    <property type="entry name" value="AdoMet_MTases"/>
    <property type="match status" value="1"/>
</dbReference>
<dbReference type="PANTHER" id="PTHR43591">
    <property type="entry name" value="METHYLTRANSFERASE"/>
    <property type="match status" value="1"/>
</dbReference>
<dbReference type="InterPro" id="IPR041698">
    <property type="entry name" value="Methyltransf_25"/>
</dbReference>
<reference evidence="2" key="3">
    <citation type="submission" date="2023-10" db="EMBL/GenBank/DDBJ databases">
        <authorList>
            <person name="Picardeau M."/>
            <person name="Thibeaux R."/>
        </authorList>
    </citation>
    <scope>NUCLEOTIDE SEQUENCE</scope>
    <source>
        <strain evidence="2">ATI7-C-A5</strain>
    </source>
</reference>
<dbReference type="PANTHER" id="PTHR43591:SF57">
    <property type="entry name" value="METHYLTRANSFERASE DOMAIN-CONTAINING PROTEIN-RELATED"/>
    <property type="match status" value="1"/>
</dbReference>
<dbReference type="SUPFAM" id="SSF53335">
    <property type="entry name" value="S-adenosyl-L-methionine-dependent methyltransferases"/>
    <property type="match status" value="1"/>
</dbReference>
<evidence type="ECO:0000259" key="1">
    <source>
        <dbReference type="Pfam" id="PF13649"/>
    </source>
</evidence>
<evidence type="ECO:0000313" key="3">
    <source>
        <dbReference type="EMBL" id="PJZ94375.1"/>
    </source>
</evidence>
<organism evidence="3">
    <name type="scientific">Leptospira ellisii</name>
    <dbReference type="NCBI Taxonomy" id="2023197"/>
    <lineage>
        <taxon>Bacteria</taxon>
        <taxon>Pseudomonadati</taxon>
        <taxon>Spirochaetota</taxon>
        <taxon>Spirochaetia</taxon>
        <taxon>Leptospirales</taxon>
        <taxon>Leptospiraceae</taxon>
        <taxon>Leptospira</taxon>
    </lineage>
</organism>
<accession>A0A2N0BD14</accession>
<dbReference type="GO" id="GO:0032259">
    <property type="term" value="P:methylation"/>
    <property type="evidence" value="ECO:0007669"/>
    <property type="project" value="UniProtKB-KW"/>
</dbReference>
<keyword evidence="3" id="KW-0808">Transferase</keyword>
<comment type="caution">
    <text evidence="3">The sequence shown here is derived from an EMBL/GenBank/DDBJ whole genome shotgun (WGS) entry which is preliminary data.</text>
</comment>
<dbReference type="Pfam" id="PF13649">
    <property type="entry name" value="Methyltransf_25"/>
    <property type="match status" value="1"/>
</dbReference>
<gene>
    <name evidence="2" type="ORF">CH379_013890</name>
    <name evidence="3" type="ORF">CH379_02895</name>
</gene>
<dbReference type="Proteomes" id="UP000232122">
    <property type="component" value="Unassembled WGS sequence"/>
</dbReference>
<keyword evidence="4" id="KW-1185">Reference proteome</keyword>
<sequence length="270" mass="29744">MSNPMSSVEPWSLVAEGYAKNTKQFLAAYSRKAADWIAPGANDVILDVAAGPGTLAIPLSRSVKTVHAIDFSEKMIDQLKIGIAETNSDNVIAEVMDGQNLRFAENGFDAAFSMFGLMFFPDKRKGLTEIYRVLKPGKRAAISSWAPVSRSPLMQLLFGALRAANPEIPSPQTNIASLENPDYFREQFALAGFTEIEIVPFSNSIEVKGAEEFLETMIEGNAPLQWMKRNMDGTAWIEKKRIMLSYLKENLSELPASLSSEAYIGIAKKP</sequence>
<dbReference type="OrthoDB" id="9772751at2"/>
<proteinExistence type="predicted"/>
<reference evidence="3" key="1">
    <citation type="submission" date="2017-07" db="EMBL/GenBank/DDBJ databases">
        <title>Leptospira spp. isolated from tropical soils.</title>
        <authorList>
            <person name="Thibeaux R."/>
            <person name="Iraola G."/>
            <person name="Ferres I."/>
            <person name="Bierque E."/>
            <person name="Girault D."/>
            <person name="Soupe-Gilbert M.-E."/>
            <person name="Picardeau M."/>
            <person name="Goarant C."/>
        </authorList>
    </citation>
    <scope>NUCLEOTIDE SEQUENCE [LARGE SCALE GENOMIC DNA]</scope>
    <source>
        <strain evidence="3">ATI7-C-A5</strain>
    </source>
</reference>
<accession>A0A2N0BNI7</accession>
<dbReference type="InterPro" id="IPR029063">
    <property type="entry name" value="SAM-dependent_MTases_sf"/>
</dbReference>
<feature type="domain" description="Methyltransferase" evidence="1">
    <location>
        <begin position="45"/>
        <end position="137"/>
    </location>
</feature>
<dbReference type="RefSeq" id="WP_100746062.1">
    <property type="nucleotide sequence ID" value="NZ_NPEF02000016.1"/>
</dbReference>
<dbReference type="Gene3D" id="3.40.50.150">
    <property type="entry name" value="Vaccinia Virus protein VP39"/>
    <property type="match status" value="1"/>
</dbReference>
<evidence type="ECO:0000313" key="2">
    <source>
        <dbReference type="EMBL" id="MDV6236717.1"/>
    </source>
</evidence>
<evidence type="ECO:0000313" key="4">
    <source>
        <dbReference type="Proteomes" id="UP000232122"/>
    </source>
</evidence>
<protein>
    <submittedName>
        <fullName evidence="2">Methyltransferase domain-containing protein</fullName>
    </submittedName>
    <submittedName>
        <fullName evidence="3">SAM-dependent methyltransferase</fullName>
    </submittedName>
</protein>
<dbReference type="EMBL" id="NPEF02000016">
    <property type="protein sequence ID" value="MDV6236717.1"/>
    <property type="molecule type" value="Genomic_DNA"/>
</dbReference>
<name>A0A2N0BD14_9LEPT</name>
<dbReference type="AlphaFoldDB" id="A0A2N0BD14"/>
<dbReference type="EMBL" id="NPEF01000017">
    <property type="protein sequence ID" value="PJZ94375.1"/>
    <property type="molecule type" value="Genomic_DNA"/>
</dbReference>